<gene>
    <name evidence="1" type="ORF">H8S20_07465</name>
</gene>
<evidence type="ECO:0000313" key="2">
    <source>
        <dbReference type="Proteomes" id="UP000596929"/>
    </source>
</evidence>
<comment type="caution">
    <text evidence="1">The sequence shown here is derived from an EMBL/GenBank/DDBJ whole genome shotgun (WGS) entry which is preliminary data.</text>
</comment>
<dbReference type="EMBL" id="JACOOO010000013">
    <property type="protein sequence ID" value="MBC5628725.1"/>
    <property type="molecule type" value="Genomic_DNA"/>
</dbReference>
<evidence type="ECO:0000313" key="1">
    <source>
        <dbReference type="EMBL" id="MBC5628725.1"/>
    </source>
</evidence>
<reference evidence="1 2" key="1">
    <citation type="submission" date="2020-08" db="EMBL/GenBank/DDBJ databases">
        <title>Genome public.</title>
        <authorList>
            <person name="Liu C."/>
            <person name="Sun Q."/>
        </authorList>
    </citation>
    <scope>NUCLEOTIDE SEQUENCE [LARGE SCALE GENOMIC DNA]</scope>
    <source>
        <strain evidence="1 2">NSJ-6</strain>
    </source>
</reference>
<sequence length="60" mass="7000">MKRGSFLKICVASGIKEVLLITVINNKCIEYYSDRSVEFEIELERSDKQQMLEMIKKTSI</sequence>
<dbReference type="RefSeq" id="WP_186859694.1">
    <property type="nucleotide sequence ID" value="NZ_JACOOO010000013.1"/>
</dbReference>
<protein>
    <submittedName>
        <fullName evidence="1">Uncharacterized protein</fullName>
    </submittedName>
</protein>
<name>A0ABR7DBE0_9CLOT</name>
<organism evidence="1 2">
    <name type="scientific">Clostridium hominis</name>
    <dbReference type="NCBI Taxonomy" id="2763036"/>
    <lineage>
        <taxon>Bacteria</taxon>
        <taxon>Bacillati</taxon>
        <taxon>Bacillota</taxon>
        <taxon>Clostridia</taxon>
        <taxon>Eubacteriales</taxon>
        <taxon>Clostridiaceae</taxon>
        <taxon>Clostridium</taxon>
    </lineage>
</organism>
<proteinExistence type="predicted"/>
<dbReference type="Proteomes" id="UP000596929">
    <property type="component" value="Unassembled WGS sequence"/>
</dbReference>
<keyword evidence="2" id="KW-1185">Reference proteome</keyword>
<accession>A0ABR7DBE0</accession>